<evidence type="ECO:0000313" key="3">
    <source>
        <dbReference type="EMBL" id="RUA22645.1"/>
    </source>
</evidence>
<evidence type="ECO:0000256" key="1">
    <source>
        <dbReference type="SAM" id="MobiDB-lite"/>
    </source>
</evidence>
<feature type="region of interest" description="Disordered" evidence="1">
    <location>
        <begin position="1"/>
        <end position="34"/>
    </location>
</feature>
<comment type="caution">
    <text evidence="3">The sequence shown here is derived from an EMBL/GenBank/DDBJ whole genome shotgun (WGS) entry which is preliminary data.</text>
</comment>
<reference evidence="3" key="1">
    <citation type="submission" date="2018-12" db="EMBL/GenBank/DDBJ databases">
        <authorList>
            <person name="Jadhav K."/>
            <person name="Kushwaha B."/>
            <person name="Jadhav I."/>
        </authorList>
    </citation>
    <scope>NUCLEOTIDE SEQUENCE [LARGE SCALE GENOMIC DNA]</scope>
    <source>
        <strain evidence="3">SBS 10</strain>
    </source>
</reference>
<dbReference type="InterPro" id="IPR004477">
    <property type="entry name" value="ComEC_N"/>
</dbReference>
<dbReference type="EMBL" id="RXHI01000012">
    <property type="protein sequence ID" value="RUA22645.1"/>
    <property type="molecule type" value="Genomic_DNA"/>
</dbReference>
<name>A0A3S0NX33_9GAMM</name>
<evidence type="ECO:0000259" key="2">
    <source>
        <dbReference type="Pfam" id="PF03772"/>
    </source>
</evidence>
<sequence>MGPSQCQRHHSPDGDFRTPCGTGGHRRVADGARNRTECSRQGRWRLAVWPGGWPERLPSVMPLWPEWMPALRAMLMTLVGLWVASGRHAPGLAGLVVGAGGAVRPLAAWRPGLWLSFLAVALLIPFQGATTARRSERLGLGLGSEYASAGATDGCSRAVHFARMAPAAAESICWRALVSTLMDLGVGRLVCCCPSAAVEPVLAELRLFGAGVGSPAGDGRRLAAAGKPEPRNMPLKLCWGPPCWALPGFAVSLRCLGSLAAQRDLSSAWRGARPYRPACCGREFAGR</sequence>
<proteinExistence type="predicted"/>
<dbReference type="Pfam" id="PF03772">
    <property type="entry name" value="Competence"/>
    <property type="match status" value="1"/>
</dbReference>
<gene>
    <name evidence="3" type="ORF">DSL92_04520</name>
</gene>
<organism evidence="3">
    <name type="scientific">Billgrantia gudaonensis</name>
    <dbReference type="NCBI Taxonomy" id="376427"/>
    <lineage>
        <taxon>Bacteria</taxon>
        <taxon>Pseudomonadati</taxon>
        <taxon>Pseudomonadota</taxon>
        <taxon>Gammaproteobacteria</taxon>
        <taxon>Oceanospirillales</taxon>
        <taxon>Halomonadaceae</taxon>
        <taxon>Billgrantia</taxon>
    </lineage>
</organism>
<feature type="domain" description="ComEC/Rec2-related protein" evidence="2">
    <location>
        <begin position="68"/>
        <end position="135"/>
    </location>
</feature>
<accession>A0A3S0NX33</accession>
<protein>
    <recommendedName>
        <fullName evidence="2">ComEC/Rec2-related protein domain-containing protein</fullName>
    </recommendedName>
</protein>
<dbReference type="AlphaFoldDB" id="A0A3S0NX33"/>